<evidence type="ECO:0000256" key="1">
    <source>
        <dbReference type="ARBA" id="ARBA00001561"/>
    </source>
</evidence>
<dbReference type="Pfam" id="PF01520">
    <property type="entry name" value="Amidase_3"/>
    <property type="match status" value="1"/>
</dbReference>
<evidence type="ECO:0000259" key="4">
    <source>
        <dbReference type="SMART" id="SM00646"/>
    </source>
</evidence>
<dbReference type="CDD" id="cd02696">
    <property type="entry name" value="MurNAc-LAA"/>
    <property type="match status" value="1"/>
</dbReference>
<gene>
    <name evidence="5" type="primary">amiC</name>
    <name evidence="5" type="ORF">PRHACTZTBTEA_089</name>
</gene>
<organism evidence="5 6">
    <name type="scientific">Candidatus Providencia siddallii</name>
    <dbReference type="NCBI Taxonomy" id="1715285"/>
    <lineage>
        <taxon>Bacteria</taxon>
        <taxon>Pseudomonadati</taxon>
        <taxon>Pseudomonadota</taxon>
        <taxon>Gammaproteobacteria</taxon>
        <taxon>Enterobacterales</taxon>
        <taxon>Morganellaceae</taxon>
        <taxon>Providencia</taxon>
    </lineage>
</organism>
<reference evidence="5" key="1">
    <citation type="submission" date="2024-04" db="EMBL/GenBank/DDBJ databases">
        <authorList>
            <person name="Manzano-Marin A."/>
            <person name="Manzano-Marin A."/>
            <person name="Alejandro Manzano Marin A."/>
        </authorList>
    </citation>
    <scope>NUCLEOTIDE SEQUENCE [LARGE SCALE GENOMIC DNA]</scope>
    <source>
        <strain evidence="5">TABTEA</strain>
    </source>
</reference>
<protein>
    <recommendedName>
        <fullName evidence="2">N-acetylmuramoyl-L-alanine amidase</fullName>
        <ecNumber evidence="2">3.5.1.28</ecNumber>
    </recommendedName>
</protein>
<comment type="catalytic activity">
    <reaction evidence="1">
        <text>Hydrolyzes the link between N-acetylmuramoyl residues and L-amino acid residues in certain cell-wall glycopeptides.</text>
        <dbReference type="EC" id="3.5.1.28"/>
    </reaction>
</comment>
<dbReference type="RefSeq" id="WP_341765079.1">
    <property type="nucleotide sequence ID" value="NZ_OZ034688.1"/>
</dbReference>
<dbReference type="Gene3D" id="2.60.40.3500">
    <property type="match status" value="1"/>
</dbReference>
<name>A0ABP1CDB2_9GAMM</name>
<dbReference type="InterPro" id="IPR021731">
    <property type="entry name" value="AMIN_dom"/>
</dbReference>
<keyword evidence="6" id="KW-1185">Reference proteome</keyword>
<feature type="domain" description="MurNAc-LAA" evidence="4">
    <location>
        <begin position="242"/>
        <end position="396"/>
    </location>
</feature>
<accession>A0ABP1CDB2</accession>
<dbReference type="EC" id="3.5.1.28" evidence="2"/>
<dbReference type="Proteomes" id="UP001497533">
    <property type="component" value="Chromosome"/>
</dbReference>
<dbReference type="PANTHER" id="PTHR30404">
    <property type="entry name" value="N-ACETYLMURAMOYL-L-ALANINE AMIDASE"/>
    <property type="match status" value="1"/>
</dbReference>
<dbReference type="Pfam" id="PF11741">
    <property type="entry name" value="AMIN"/>
    <property type="match status" value="1"/>
</dbReference>
<dbReference type="Gene3D" id="3.40.630.40">
    <property type="entry name" value="Zn-dependent exopeptidases"/>
    <property type="match status" value="1"/>
</dbReference>
<evidence type="ECO:0000313" key="6">
    <source>
        <dbReference type="Proteomes" id="UP001497533"/>
    </source>
</evidence>
<sequence length="409" mass="47632">MKFKKYIFSMYNISKKTIIIIILNIIPFNFAKSDDIIATRTYQTLNYTRITFESDIKLKYKQFILDNPKRIIIDLEKIKLNSILKQITTQIQNNNQHIQLIRIGQFNKKKIRIVFELKNKVSIHFFQILPFSKFNHRLVLDFYFKKNNLSETIFNEYDKKILKKQNFNILKNNTTNKNSFIVVIDPGHGGIDTGAIGKNKTYEKDIVLQIASYLNFLIYKEPKIKSYMTRNKDIFISLNERLKIAQKIHADLLISIHADAYINPLAKGSSIFALSKKGATSNTASYLAKTQNNFNFISNINKSGDIYLDHTIIDLVQTATINDSLKFGNEILKYISKINKLHKNKVDQAGFLILKSPEIPSILIETAFISNTNEEKKLKKKFFQKQLAKSIFYGIKDYFYKKDKTINKN</sequence>
<dbReference type="SMART" id="SM00646">
    <property type="entry name" value="Ami_3"/>
    <property type="match status" value="1"/>
</dbReference>
<dbReference type="GO" id="GO:0008745">
    <property type="term" value="F:N-acetylmuramoyl-L-alanine amidase activity"/>
    <property type="evidence" value="ECO:0007669"/>
    <property type="project" value="UniProtKB-EC"/>
</dbReference>
<evidence type="ECO:0000256" key="2">
    <source>
        <dbReference type="ARBA" id="ARBA00011901"/>
    </source>
</evidence>
<dbReference type="SUPFAM" id="SSF53187">
    <property type="entry name" value="Zn-dependent exopeptidases"/>
    <property type="match status" value="1"/>
</dbReference>
<dbReference type="EMBL" id="OZ034688">
    <property type="protein sequence ID" value="CAL1329022.1"/>
    <property type="molecule type" value="Genomic_DNA"/>
</dbReference>
<proteinExistence type="predicted"/>
<dbReference type="PANTHER" id="PTHR30404:SF0">
    <property type="entry name" value="N-ACETYLMURAMOYL-L-ALANINE AMIDASE AMIC"/>
    <property type="match status" value="1"/>
</dbReference>
<dbReference type="InterPro" id="IPR002508">
    <property type="entry name" value="MurNAc-LAA_cat"/>
</dbReference>
<evidence type="ECO:0000256" key="3">
    <source>
        <dbReference type="ARBA" id="ARBA00022801"/>
    </source>
</evidence>
<keyword evidence="3 5" id="KW-0378">Hydrolase</keyword>
<dbReference type="InterPro" id="IPR050695">
    <property type="entry name" value="N-acetylmuramoyl_amidase_3"/>
</dbReference>
<evidence type="ECO:0000313" key="5">
    <source>
        <dbReference type="EMBL" id="CAL1329022.1"/>
    </source>
</evidence>